<feature type="domain" description="Na+/H+ antiporter NhaC-like C-terminal" evidence="10">
    <location>
        <begin position="79"/>
        <end position="232"/>
    </location>
</feature>
<dbReference type="InterPro" id="IPR052180">
    <property type="entry name" value="NhaC_Na-H+_Antiporter"/>
</dbReference>
<evidence type="ECO:0000256" key="9">
    <source>
        <dbReference type="SAM" id="Phobius"/>
    </source>
</evidence>
<dbReference type="PANTHER" id="PTHR33451">
    <property type="entry name" value="MALATE-2H(+)/NA(+)-LACTATE ANTIPORTER"/>
    <property type="match status" value="1"/>
</dbReference>
<evidence type="ECO:0000256" key="4">
    <source>
        <dbReference type="ARBA" id="ARBA00022475"/>
    </source>
</evidence>
<gene>
    <name evidence="11" type="ORF">I8U22_07015</name>
</gene>
<feature type="transmembrane region" description="Helical" evidence="9">
    <location>
        <begin position="130"/>
        <end position="157"/>
    </location>
</feature>
<feature type="transmembrane region" description="Helical" evidence="9">
    <location>
        <begin position="254"/>
        <end position="284"/>
    </location>
</feature>
<comment type="caution">
    <text evidence="11">The sequence shown here is derived from an EMBL/GenBank/DDBJ whole genome shotgun (WGS) entry which is preliminary data.</text>
</comment>
<name>A0ABS0QH32_THEVU</name>
<comment type="subcellular location">
    <subcellularLocation>
        <location evidence="1">Cell membrane</location>
        <topology evidence="1">Multi-pass membrane protein</topology>
    </subcellularLocation>
</comment>
<keyword evidence="12" id="KW-1185">Reference proteome</keyword>
<organism evidence="11 12">
    <name type="scientific">Thermoactinomyces vulgaris</name>
    <dbReference type="NCBI Taxonomy" id="2026"/>
    <lineage>
        <taxon>Bacteria</taxon>
        <taxon>Bacillati</taxon>
        <taxon>Bacillota</taxon>
        <taxon>Bacilli</taxon>
        <taxon>Bacillales</taxon>
        <taxon>Thermoactinomycetaceae</taxon>
        <taxon>Thermoactinomyces</taxon>
    </lineage>
</organism>
<dbReference type="InterPro" id="IPR018461">
    <property type="entry name" value="Na/H_Antiport_NhaC-like_C"/>
</dbReference>
<sequence>METEDLFVCIEEVFSFNKGERRLENRENPWALLPFAVFLILFIGVGAYTGDFTKMPAIIAVMIASVLALCMHRKESLASKLQHYFRGAGHPDIIMMILIFLLSGAFSAVAKGMGAVDSTVNMALNLLPANWLMVGLFVIACFISLAMGTSMGTIVALAPIGVGISQQADIAPALSMAVVIGGAMFGDNLSFISDTTIAAVSTQKIRMKDKFKANFLIVLPAAILTAAILFFFTGGGQGSVAGGQDFSILQTLPYIAVLITALLGVHVLIVLILGIVFAGAIGLFEGSYTWLSLVKHAEEGITGMQSLSILVLLIGGMVELIRHYGGIQFLLNLLTSKVRTKTGAQFGIAGLVSLTNLCVANNTISIIMTGPLAKEISDQYGIDGRKSASLLDIFSCSVQGLIPYGPQMLLAAGIASISPVSILAYSYYPALIAVCAVLSILFRFPRLKAVPVSHQEAKAS</sequence>
<keyword evidence="3" id="KW-0050">Antiport</keyword>
<evidence type="ECO:0000256" key="8">
    <source>
        <dbReference type="ARBA" id="ARBA00038435"/>
    </source>
</evidence>
<keyword evidence="2" id="KW-0813">Transport</keyword>
<evidence type="ECO:0000256" key="2">
    <source>
        <dbReference type="ARBA" id="ARBA00022448"/>
    </source>
</evidence>
<feature type="transmembrane region" description="Helical" evidence="9">
    <location>
        <begin position="344"/>
        <end position="367"/>
    </location>
</feature>
<feature type="transmembrane region" description="Helical" evidence="9">
    <location>
        <begin position="305"/>
        <end position="324"/>
    </location>
</feature>
<keyword evidence="5 9" id="KW-0812">Transmembrane</keyword>
<evidence type="ECO:0000256" key="3">
    <source>
        <dbReference type="ARBA" id="ARBA00022449"/>
    </source>
</evidence>
<dbReference type="EMBL" id="JAECVU010000003">
    <property type="protein sequence ID" value="MBH8588570.1"/>
    <property type="molecule type" value="Genomic_DNA"/>
</dbReference>
<feature type="transmembrane region" description="Helical" evidence="9">
    <location>
        <begin position="425"/>
        <end position="444"/>
    </location>
</feature>
<keyword evidence="4" id="KW-1003">Cell membrane</keyword>
<dbReference type="Proteomes" id="UP000641910">
    <property type="component" value="Unassembled WGS sequence"/>
</dbReference>
<feature type="transmembrane region" description="Helical" evidence="9">
    <location>
        <begin position="213"/>
        <end position="234"/>
    </location>
</feature>
<proteinExistence type="inferred from homology"/>
<evidence type="ECO:0000259" key="10">
    <source>
        <dbReference type="Pfam" id="PF03553"/>
    </source>
</evidence>
<evidence type="ECO:0000256" key="6">
    <source>
        <dbReference type="ARBA" id="ARBA00022989"/>
    </source>
</evidence>
<keyword evidence="7 9" id="KW-0472">Membrane</keyword>
<dbReference type="Pfam" id="PF03553">
    <property type="entry name" value="Na_H_antiporter"/>
    <property type="match status" value="2"/>
</dbReference>
<evidence type="ECO:0000256" key="1">
    <source>
        <dbReference type="ARBA" id="ARBA00004651"/>
    </source>
</evidence>
<protein>
    <submittedName>
        <fullName evidence="11">Na+/H+ antiporter NhaC family protein</fullName>
    </submittedName>
</protein>
<reference evidence="11 12" key="1">
    <citation type="submission" date="2020-12" db="EMBL/GenBank/DDBJ databases">
        <title>WGS of Thermoactinomyces spp.</title>
        <authorList>
            <person name="Cheng K."/>
        </authorList>
    </citation>
    <scope>NUCLEOTIDE SEQUENCE [LARGE SCALE GENOMIC DNA]</scope>
    <source>
        <strain evidence="12">CICC 10650\ACCC 41061</strain>
    </source>
</reference>
<comment type="similarity">
    <text evidence="8">Belongs to the NhaC Na(+)/H(+) (TC 2.A.35) antiporter family.</text>
</comment>
<evidence type="ECO:0000256" key="5">
    <source>
        <dbReference type="ARBA" id="ARBA00022692"/>
    </source>
</evidence>
<dbReference type="PANTHER" id="PTHR33451:SF5">
    <property type="entry name" value="NA+_H+ ANTIPORTER"/>
    <property type="match status" value="1"/>
</dbReference>
<evidence type="ECO:0000313" key="11">
    <source>
        <dbReference type="EMBL" id="MBH8588570.1"/>
    </source>
</evidence>
<feature type="domain" description="Na+/H+ antiporter NhaC-like C-terminal" evidence="10">
    <location>
        <begin position="258"/>
        <end position="443"/>
    </location>
</feature>
<evidence type="ECO:0000256" key="7">
    <source>
        <dbReference type="ARBA" id="ARBA00023136"/>
    </source>
</evidence>
<accession>A0ABS0QH32</accession>
<feature type="transmembrane region" description="Helical" evidence="9">
    <location>
        <begin position="93"/>
        <end position="110"/>
    </location>
</feature>
<evidence type="ECO:0000313" key="12">
    <source>
        <dbReference type="Proteomes" id="UP000641910"/>
    </source>
</evidence>
<keyword evidence="6 9" id="KW-1133">Transmembrane helix</keyword>
<feature type="transmembrane region" description="Helical" evidence="9">
    <location>
        <begin position="30"/>
        <end position="49"/>
    </location>
</feature>